<feature type="domain" description="MacB-like periplasmic core" evidence="9">
    <location>
        <begin position="492"/>
        <end position="653"/>
    </location>
</feature>
<evidence type="ECO:0000256" key="1">
    <source>
        <dbReference type="ARBA" id="ARBA00004651"/>
    </source>
</evidence>
<dbReference type="InterPro" id="IPR025857">
    <property type="entry name" value="MacB_PCD"/>
</dbReference>
<feature type="transmembrane region" description="Helical" evidence="7">
    <location>
        <begin position="362"/>
        <end position="380"/>
    </location>
</feature>
<dbReference type="RefSeq" id="WP_091241619.1">
    <property type="nucleotide sequence ID" value="NZ_FNAG01000004.1"/>
</dbReference>
<evidence type="ECO:0000256" key="4">
    <source>
        <dbReference type="ARBA" id="ARBA00022989"/>
    </source>
</evidence>
<evidence type="ECO:0000256" key="6">
    <source>
        <dbReference type="ARBA" id="ARBA00038076"/>
    </source>
</evidence>
<reference evidence="10 11" key="1">
    <citation type="submission" date="2016-10" db="EMBL/GenBank/DDBJ databases">
        <authorList>
            <person name="de Groot N.N."/>
        </authorList>
    </citation>
    <scope>NUCLEOTIDE SEQUENCE [LARGE SCALE GENOMIC DNA]</scope>
    <source>
        <strain evidence="10 11">DSM 16957</strain>
    </source>
</reference>
<feature type="transmembrane region" description="Helical" evidence="7">
    <location>
        <begin position="320"/>
        <end position="342"/>
    </location>
</feature>
<evidence type="ECO:0000259" key="9">
    <source>
        <dbReference type="Pfam" id="PF12704"/>
    </source>
</evidence>
<keyword evidence="3 7" id="KW-0812">Transmembrane</keyword>
<feature type="transmembrane region" description="Helical" evidence="7">
    <location>
        <begin position="413"/>
        <end position="433"/>
    </location>
</feature>
<evidence type="ECO:0000256" key="2">
    <source>
        <dbReference type="ARBA" id="ARBA00022475"/>
    </source>
</evidence>
<dbReference type="AlphaFoldDB" id="A0A1G6VZZ9"/>
<dbReference type="NCBIfam" id="TIGR03434">
    <property type="entry name" value="ADOP"/>
    <property type="match status" value="1"/>
</dbReference>
<dbReference type="EMBL" id="FNAG01000004">
    <property type="protein sequence ID" value="SDD59013.1"/>
    <property type="molecule type" value="Genomic_DNA"/>
</dbReference>
<dbReference type="PANTHER" id="PTHR30572">
    <property type="entry name" value="MEMBRANE COMPONENT OF TRANSPORTER-RELATED"/>
    <property type="match status" value="1"/>
</dbReference>
<keyword evidence="2" id="KW-1003">Cell membrane</keyword>
<evidence type="ECO:0000256" key="5">
    <source>
        <dbReference type="ARBA" id="ARBA00023136"/>
    </source>
</evidence>
<dbReference type="InterPro" id="IPR003838">
    <property type="entry name" value="ABC3_permease_C"/>
</dbReference>
<keyword evidence="11" id="KW-1185">Reference proteome</keyword>
<keyword evidence="4 7" id="KW-1133">Transmembrane helix</keyword>
<evidence type="ECO:0000256" key="7">
    <source>
        <dbReference type="SAM" id="Phobius"/>
    </source>
</evidence>
<feature type="domain" description="MacB-like periplasmic core" evidence="9">
    <location>
        <begin position="22"/>
        <end position="231"/>
    </location>
</feature>
<dbReference type="OrthoDB" id="5953812at2"/>
<protein>
    <submittedName>
        <fullName evidence="10">Duplicated orphan permease</fullName>
    </submittedName>
</protein>
<feature type="transmembrane region" description="Helical" evidence="7">
    <location>
        <begin position="729"/>
        <end position="756"/>
    </location>
</feature>
<organism evidence="10 11">
    <name type="scientific">Aquimonas voraii</name>
    <dbReference type="NCBI Taxonomy" id="265719"/>
    <lineage>
        <taxon>Bacteria</taxon>
        <taxon>Pseudomonadati</taxon>
        <taxon>Pseudomonadota</taxon>
        <taxon>Gammaproteobacteria</taxon>
        <taxon>Lysobacterales</taxon>
        <taxon>Lysobacteraceae</taxon>
        <taxon>Aquimonas</taxon>
    </lineage>
</organism>
<dbReference type="GO" id="GO:0022857">
    <property type="term" value="F:transmembrane transporter activity"/>
    <property type="evidence" value="ECO:0007669"/>
    <property type="project" value="TreeGrafter"/>
</dbReference>
<evidence type="ECO:0000256" key="3">
    <source>
        <dbReference type="ARBA" id="ARBA00022692"/>
    </source>
</evidence>
<feature type="transmembrane region" description="Helical" evidence="7">
    <location>
        <begin position="266"/>
        <end position="289"/>
    </location>
</feature>
<sequence length="808" mass="85471">MTLLSEIRQSLRSLLRQPGFLFTAVLTLALGVGAVTAVSSVVYGVLLKPLPYPQAERIVEVLRVQENYGGPVSRPLYFDWREATRGQFEALAATSGGISTLRVGDAAERRTSYRVSPEFWTVLGLSPLLGRWFGQAEEDSGEKVVVLSHALWQQRFAGRSDVIGERVELNGEAWTVIGVAPEALRLPEGAELYLPTHLPLSGAERGTSYLRLLGRYAEGVTPVQAQAALDAVNARLAEAYPSEHAKLDTRLQPLRDGLGAHLQDPLWSLFVASLLVLLIACANLANLLLARATQRSAEYAVRAALGAARGRLLRAALVEALLIGVLGALGGALIAAAGVPLLLAGAPDLLPAQVEVSVDLRVLSASLALSLGTLLLFALLPARRAASVAPAGSLGEAGRGPAAARHGGRARRLLVVAEVALALTLLAGAGLMIESLRRLGDVDTGVQAEGVLTASLVLSVPPGPDGEGWEDTYRRHTQFIAPKLDAVLAAVKGLPGVEAVGLSDSLPLSALDNFSSSVRVIGSAPVEGQEPGANWRFVNPDFFAAVGLMIEQGRGLQDSDARAGEMPGNVLVNRSFARRFMGEGNPVGRQIEFLGGPKTVVGVVADTRHFGADREPPPEVYMHHHQAVQEQFFLALRVRGEPMALAEPLRRALQTLDPAMPVSAIRPFAALAEDLNQLRVFRLRLMTIFSAVALSLAAIGLYGVISYGVQQRRQELGIRMSLGADARRLLGLLLRQGLGLLLIGLALGVVGALLLGRSLSAQLFGVDAFEPVVLLVVACVLGATGVAACLIPSLRAVRADPVQSLRGA</sequence>
<dbReference type="InterPro" id="IPR050250">
    <property type="entry name" value="Macrolide_Exporter_MacB"/>
</dbReference>
<keyword evidence="5 7" id="KW-0472">Membrane</keyword>
<feature type="domain" description="ABC3 transporter permease C-terminal" evidence="8">
    <location>
        <begin position="271"/>
        <end position="388"/>
    </location>
</feature>
<comment type="subcellular location">
    <subcellularLocation>
        <location evidence="1">Cell membrane</location>
        <topology evidence="1">Multi-pass membrane protein</topology>
    </subcellularLocation>
</comment>
<name>A0A1G6VZZ9_9GAMM</name>
<evidence type="ECO:0000259" key="8">
    <source>
        <dbReference type="Pfam" id="PF02687"/>
    </source>
</evidence>
<dbReference type="Pfam" id="PF02687">
    <property type="entry name" value="FtsX"/>
    <property type="match status" value="2"/>
</dbReference>
<comment type="similarity">
    <text evidence="6">Belongs to the ABC-4 integral membrane protein family.</text>
</comment>
<evidence type="ECO:0000313" key="10">
    <source>
        <dbReference type="EMBL" id="SDD59013.1"/>
    </source>
</evidence>
<accession>A0A1G6VZZ9</accession>
<gene>
    <name evidence="10" type="ORF">SAMN04488509_10442</name>
</gene>
<dbReference type="Pfam" id="PF12704">
    <property type="entry name" value="MacB_PCD"/>
    <property type="match status" value="2"/>
</dbReference>
<feature type="transmembrane region" description="Helical" evidence="7">
    <location>
        <begin position="768"/>
        <end position="791"/>
    </location>
</feature>
<feature type="domain" description="ABC3 transporter permease C-terminal" evidence="8">
    <location>
        <begin position="688"/>
        <end position="801"/>
    </location>
</feature>
<proteinExistence type="inferred from homology"/>
<dbReference type="GO" id="GO:0005886">
    <property type="term" value="C:plasma membrane"/>
    <property type="evidence" value="ECO:0007669"/>
    <property type="project" value="UniProtKB-SubCell"/>
</dbReference>
<feature type="transmembrane region" description="Helical" evidence="7">
    <location>
        <begin position="20"/>
        <end position="46"/>
    </location>
</feature>
<feature type="transmembrane region" description="Helical" evidence="7">
    <location>
        <begin position="685"/>
        <end position="709"/>
    </location>
</feature>
<dbReference type="Proteomes" id="UP000199603">
    <property type="component" value="Unassembled WGS sequence"/>
</dbReference>
<dbReference type="STRING" id="265719.SAMN04488509_10442"/>
<dbReference type="InterPro" id="IPR017800">
    <property type="entry name" value="ADOP"/>
</dbReference>
<dbReference type="PANTHER" id="PTHR30572:SF4">
    <property type="entry name" value="ABC TRANSPORTER PERMEASE YTRF"/>
    <property type="match status" value="1"/>
</dbReference>
<evidence type="ECO:0000313" key="11">
    <source>
        <dbReference type="Proteomes" id="UP000199603"/>
    </source>
</evidence>